<dbReference type="Pfam" id="PF14378">
    <property type="entry name" value="PAP2_3"/>
    <property type="match status" value="1"/>
</dbReference>
<dbReference type="GO" id="GO:0016020">
    <property type="term" value="C:membrane"/>
    <property type="evidence" value="ECO:0007669"/>
    <property type="project" value="UniProtKB-SubCell"/>
</dbReference>
<accession>A0A508AHN6</accession>
<gene>
    <name evidence="2" type="ORF">FKV24_013745</name>
</gene>
<evidence type="ECO:0000313" key="2">
    <source>
        <dbReference type="EMBL" id="KAB8174544.1"/>
    </source>
</evidence>
<dbReference type="AlphaFoldDB" id="A0A508AHN6"/>
<sequence>MTPGATDARPLAFGLRLAAVLAVVAVGSLLYLWINAHPTRSPALLPVTALDRAIGWHAWTIWPYWLLLCINPFLALGLRDRALLRAAFKAYAVAMGLNMAIWLAWPTRIVRHALPDDLGGATRAAWDLLYALDEPHTCFPSGHITIPVVVMVAFARQHPASRPWIWLPTLLFPTIVSTGQHYAIDLFAGIATAAVGLAWAGLLRRQPRAATAVAMARD</sequence>
<reference evidence="2 3" key="1">
    <citation type="submission" date="2019-10" db="EMBL/GenBank/DDBJ databases">
        <title>Lysobacter alkalisoli sp. nov., isolated from saline-alkaline soil.</title>
        <authorList>
            <person name="Sun J.-Q."/>
        </authorList>
    </citation>
    <scope>NUCLEOTIDE SEQUENCE [LARGE SCALE GENOMIC DNA]</scope>
    <source>
        <strain evidence="2 3">KCTC 42381</strain>
    </source>
</reference>
<name>A0A508AHN6_9GAMM</name>
<evidence type="ECO:0000313" key="3">
    <source>
        <dbReference type="Proteomes" id="UP000320431"/>
    </source>
</evidence>
<dbReference type="EMBL" id="VICD02000236">
    <property type="protein sequence ID" value="KAB8174544.1"/>
    <property type="molecule type" value="Genomic_DNA"/>
</dbReference>
<comment type="caution">
    <text evidence="2">The sequence shown here is derived from an EMBL/GenBank/DDBJ whole genome shotgun (WGS) entry which is preliminary data.</text>
</comment>
<dbReference type="RefSeq" id="WP_141482778.1">
    <property type="nucleotide sequence ID" value="NZ_VICD02000236.1"/>
</dbReference>
<dbReference type="Proteomes" id="UP000320431">
    <property type="component" value="Unassembled WGS sequence"/>
</dbReference>
<protein>
    <recommendedName>
        <fullName evidence="1">Inositolphosphotransferase Aur1/Ipt1 domain-containing protein</fullName>
    </recommendedName>
</protein>
<dbReference type="InterPro" id="IPR026841">
    <property type="entry name" value="Aur1/Ipt1"/>
</dbReference>
<organism evidence="2 3">
    <name type="scientific">Marilutibacter maris</name>
    <dbReference type="NCBI Taxonomy" id="1605891"/>
    <lineage>
        <taxon>Bacteria</taxon>
        <taxon>Pseudomonadati</taxon>
        <taxon>Pseudomonadota</taxon>
        <taxon>Gammaproteobacteria</taxon>
        <taxon>Lysobacterales</taxon>
        <taxon>Lysobacteraceae</taxon>
        <taxon>Marilutibacter</taxon>
    </lineage>
</organism>
<evidence type="ECO:0000259" key="1">
    <source>
        <dbReference type="Pfam" id="PF14378"/>
    </source>
</evidence>
<proteinExistence type="predicted"/>
<feature type="domain" description="Inositolphosphotransferase Aur1/Ipt1" evidence="1">
    <location>
        <begin position="72"/>
        <end position="198"/>
    </location>
</feature>